<evidence type="ECO:0000313" key="1">
    <source>
        <dbReference type="EMBL" id="GAA4683391.1"/>
    </source>
</evidence>
<reference evidence="2" key="1">
    <citation type="journal article" date="2019" name="Int. J. Syst. Evol. Microbiol.">
        <title>The Global Catalogue of Microorganisms (GCM) 10K type strain sequencing project: providing services to taxonomists for standard genome sequencing and annotation.</title>
        <authorList>
            <consortium name="The Broad Institute Genomics Platform"/>
            <consortium name="The Broad Institute Genome Sequencing Center for Infectious Disease"/>
            <person name="Wu L."/>
            <person name="Ma J."/>
        </authorList>
    </citation>
    <scope>NUCLEOTIDE SEQUENCE [LARGE SCALE GENOMIC DNA]</scope>
    <source>
        <strain evidence="2">JCM 18127</strain>
    </source>
</reference>
<dbReference type="EMBL" id="BAABIM010000002">
    <property type="protein sequence ID" value="GAA4683391.1"/>
    <property type="molecule type" value="Genomic_DNA"/>
</dbReference>
<protein>
    <recommendedName>
        <fullName evidence="3">Thioesterase family protein</fullName>
    </recommendedName>
</protein>
<dbReference type="InterPro" id="IPR029069">
    <property type="entry name" value="HotDog_dom_sf"/>
</dbReference>
<dbReference type="Proteomes" id="UP001500621">
    <property type="component" value="Unassembled WGS sequence"/>
</dbReference>
<dbReference type="Gene3D" id="3.10.129.10">
    <property type="entry name" value="Hotdog Thioesterase"/>
    <property type="match status" value="1"/>
</dbReference>
<proteinExistence type="predicted"/>
<gene>
    <name evidence="1" type="ORF">GCM10023226_20680</name>
</gene>
<dbReference type="RefSeq" id="WP_345265436.1">
    <property type="nucleotide sequence ID" value="NZ_BAABIM010000002.1"/>
</dbReference>
<sequence>MSTPPPMTLTVPARFCGPPRSGNGGWTAGAVAAALLAELGRETAVRVALRMPPPLDTPFDLARDGEELTARHDGAVVATARPGEEPTPVAPVDVEEAREAEARYPGLARHPFPTCVVCGTGREPGDGLRLFTGPLTGDRSAATWTPDPSLAPGANAQDVGTAVTWAAVDCPGAWAADIGERLMVLGTMTARVHHPAVVGEEHVVVGELRGREGRKTFTGASLYSPSGALVAAAEHVWISVDAADFT</sequence>
<dbReference type="SUPFAM" id="SSF54637">
    <property type="entry name" value="Thioesterase/thiol ester dehydrase-isomerase"/>
    <property type="match status" value="1"/>
</dbReference>
<organism evidence="1 2">
    <name type="scientific">Nocardioides nanhaiensis</name>
    <dbReference type="NCBI Taxonomy" id="1476871"/>
    <lineage>
        <taxon>Bacteria</taxon>
        <taxon>Bacillati</taxon>
        <taxon>Actinomycetota</taxon>
        <taxon>Actinomycetes</taxon>
        <taxon>Propionibacteriales</taxon>
        <taxon>Nocardioidaceae</taxon>
        <taxon>Nocardioides</taxon>
    </lineage>
</organism>
<comment type="caution">
    <text evidence="1">The sequence shown here is derived from an EMBL/GenBank/DDBJ whole genome shotgun (WGS) entry which is preliminary data.</text>
</comment>
<keyword evidence="2" id="KW-1185">Reference proteome</keyword>
<accession>A0ABP8W791</accession>
<evidence type="ECO:0008006" key="3">
    <source>
        <dbReference type="Google" id="ProtNLM"/>
    </source>
</evidence>
<evidence type="ECO:0000313" key="2">
    <source>
        <dbReference type="Proteomes" id="UP001500621"/>
    </source>
</evidence>
<name>A0ABP8W791_9ACTN</name>